<feature type="domain" description="Methyl-accepting transducer" evidence="9">
    <location>
        <begin position="280"/>
        <end position="551"/>
    </location>
</feature>
<dbReference type="InterPro" id="IPR004089">
    <property type="entry name" value="MCPsignal_dom"/>
</dbReference>
<gene>
    <name evidence="11" type="ORF">CON36_36470</name>
</gene>
<keyword evidence="7" id="KW-0175">Coiled coil</keyword>
<dbReference type="PANTHER" id="PTHR32089">
    <property type="entry name" value="METHYL-ACCEPTING CHEMOTAXIS PROTEIN MCPB"/>
    <property type="match status" value="1"/>
</dbReference>
<evidence type="ECO:0000256" key="6">
    <source>
        <dbReference type="PROSITE-ProRule" id="PRU00284"/>
    </source>
</evidence>
<accession>A0A9X6SRN7</accession>
<evidence type="ECO:0000256" key="1">
    <source>
        <dbReference type="ARBA" id="ARBA00004236"/>
    </source>
</evidence>
<keyword evidence="8" id="KW-1133">Transmembrane helix</keyword>
<proteinExistence type="inferred from homology"/>
<dbReference type="GO" id="GO:0005886">
    <property type="term" value="C:plasma membrane"/>
    <property type="evidence" value="ECO:0007669"/>
    <property type="project" value="UniProtKB-SubCell"/>
</dbReference>
<comment type="similarity">
    <text evidence="5">Belongs to the methyl-accepting chemotaxis (MCP) protein family.</text>
</comment>
<dbReference type="GO" id="GO:0006935">
    <property type="term" value="P:chemotaxis"/>
    <property type="evidence" value="ECO:0007669"/>
    <property type="project" value="InterPro"/>
</dbReference>
<dbReference type="SUPFAM" id="SSF58104">
    <property type="entry name" value="Methyl-accepting chemotaxis protein (MCP) signaling domain"/>
    <property type="match status" value="1"/>
</dbReference>
<dbReference type="SMART" id="SM00304">
    <property type="entry name" value="HAMP"/>
    <property type="match status" value="1"/>
</dbReference>
<dbReference type="EMBL" id="NVMX01000309">
    <property type="protein sequence ID" value="PDZ93943.1"/>
    <property type="molecule type" value="Genomic_DNA"/>
</dbReference>
<dbReference type="RefSeq" id="WP_098007436.1">
    <property type="nucleotide sequence ID" value="NZ_NVMX01000309.1"/>
</dbReference>
<dbReference type="PRINTS" id="PR00260">
    <property type="entry name" value="CHEMTRNSDUCR"/>
</dbReference>
<dbReference type="PROSITE" id="PS50111">
    <property type="entry name" value="CHEMOTAXIS_TRANSDUC_2"/>
    <property type="match status" value="1"/>
</dbReference>
<feature type="coiled-coil region" evidence="7">
    <location>
        <begin position="515"/>
        <end position="567"/>
    </location>
</feature>
<keyword evidence="3 8" id="KW-0472">Membrane</keyword>
<comment type="caution">
    <text evidence="11">The sequence shown here is derived from an EMBL/GenBank/DDBJ whole genome shotgun (WGS) entry which is preliminary data.</text>
</comment>
<evidence type="ECO:0000256" key="3">
    <source>
        <dbReference type="ARBA" id="ARBA00023136"/>
    </source>
</evidence>
<dbReference type="InterPro" id="IPR004090">
    <property type="entry name" value="Chemotax_Me-accpt_rcpt"/>
</dbReference>
<dbReference type="PANTHER" id="PTHR32089:SF112">
    <property type="entry name" value="LYSOZYME-LIKE PROTEIN-RELATED"/>
    <property type="match status" value="1"/>
</dbReference>
<protein>
    <submittedName>
        <fullName evidence="11">Chemotaxis protein</fullName>
    </submittedName>
</protein>
<evidence type="ECO:0000313" key="12">
    <source>
        <dbReference type="Proteomes" id="UP000219922"/>
    </source>
</evidence>
<feature type="transmembrane region" description="Helical" evidence="8">
    <location>
        <begin position="12"/>
        <end position="31"/>
    </location>
</feature>
<organism evidence="11 12">
    <name type="scientific">Bacillus cereus</name>
    <dbReference type="NCBI Taxonomy" id="1396"/>
    <lineage>
        <taxon>Bacteria</taxon>
        <taxon>Bacillati</taxon>
        <taxon>Bacillota</taxon>
        <taxon>Bacilli</taxon>
        <taxon>Bacillales</taxon>
        <taxon>Bacillaceae</taxon>
        <taxon>Bacillus</taxon>
        <taxon>Bacillus cereus group</taxon>
    </lineage>
</organism>
<evidence type="ECO:0000256" key="4">
    <source>
        <dbReference type="ARBA" id="ARBA00023224"/>
    </source>
</evidence>
<keyword evidence="4 6" id="KW-0807">Transducer</keyword>
<feature type="transmembrane region" description="Helical" evidence="8">
    <location>
        <begin position="185"/>
        <end position="207"/>
    </location>
</feature>
<feature type="domain" description="HAMP" evidence="10">
    <location>
        <begin position="208"/>
        <end position="261"/>
    </location>
</feature>
<keyword evidence="2" id="KW-1003">Cell membrane</keyword>
<dbReference type="Pfam" id="PF00015">
    <property type="entry name" value="MCPsignal"/>
    <property type="match status" value="1"/>
</dbReference>
<dbReference type="Proteomes" id="UP000219922">
    <property type="component" value="Unassembled WGS sequence"/>
</dbReference>
<keyword evidence="8" id="KW-0812">Transmembrane</keyword>
<dbReference type="GO" id="GO:0007165">
    <property type="term" value="P:signal transduction"/>
    <property type="evidence" value="ECO:0007669"/>
    <property type="project" value="UniProtKB-KW"/>
</dbReference>
<evidence type="ECO:0000313" key="11">
    <source>
        <dbReference type="EMBL" id="PDZ93943.1"/>
    </source>
</evidence>
<dbReference type="InterPro" id="IPR003660">
    <property type="entry name" value="HAMP_dom"/>
</dbReference>
<reference evidence="11 12" key="1">
    <citation type="submission" date="2017-09" db="EMBL/GenBank/DDBJ databases">
        <title>Large-scale bioinformatics analysis of Bacillus genomes uncovers conserved roles of natural products in bacterial physiology.</title>
        <authorList>
            <consortium name="Agbiome Team Llc"/>
            <person name="Bleich R.M."/>
            <person name="Grubbs K.J."/>
            <person name="Santa Maria K.C."/>
            <person name="Allen S.E."/>
            <person name="Farag S."/>
            <person name="Shank E.A."/>
            <person name="Bowers A."/>
        </authorList>
    </citation>
    <scope>NUCLEOTIDE SEQUENCE [LARGE SCALE GENOMIC DNA]</scope>
    <source>
        <strain evidence="11 12">AFS092789</strain>
    </source>
</reference>
<dbReference type="GO" id="GO:0004888">
    <property type="term" value="F:transmembrane signaling receptor activity"/>
    <property type="evidence" value="ECO:0007669"/>
    <property type="project" value="InterPro"/>
</dbReference>
<dbReference type="Gene3D" id="1.10.287.950">
    <property type="entry name" value="Methyl-accepting chemotaxis protein"/>
    <property type="match status" value="1"/>
</dbReference>
<dbReference type="Pfam" id="PF00672">
    <property type="entry name" value="HAMP"/>
    <property type="match status" value="1"/>
</dbReference>
<dbReference type="SMART" id="SM00283">
    <property type="entry name" value="MA"/>
    <property type="match status" value="1"/>
</dbReference>
<evidence type="ECO:0000256" key="7">
    <source>
        <dbReference type="SAM" id="Coils"/>
    </source>
</evidence>
<name>A0A9X6SRN7_BACCE</name>
<comment type="subcellular location">
    <subcellularLocation>
        <location evidence="1">Cell membrane</location>
    </subcellularLocation>
</comment>
<dbReference type="CDD" id="cd06225">
    <property type="entry name" value="HAMP"/>
    <property type="match status" value="1"/>
</dbReference>
<evidence type="ECO:0000256" key="8">
    <source>
        <dbReference type="SAM" id="Phobius"/>
    </source>
</evidence>
<evidence type="ECO:0000256" key="2">
    <source>
        <dbReference type="ARBA" id="ARBA00022475"/>
    </source>
</evidence>
<evidence type="ECO:0000256" key="5">
    <source>
        <dbReference type="ARBA" id="ARBA00029447"/>
    </source>
</evidence>
<evidence type="ECO:0000259" key="10">
    <source>
        <dbReference type="PROSITE" id="PS50885"/>
    </source>
</evidence>
<sequence>MRNTVTKKLGFIISIMFLLCVVAMSVVNYNISYREIKDAAGVELVGCANITTGLLTPAEIEGLVSKDKKLSKKVGETISWTVAHKKIFLNQYILSTDGTILALDENMAKQGYKIGDKFPISEESLKMVTHHKHTAYSDIYKEGNYDRISGYAPIYIDHDSSKKVAAISAIDFDAKIVQDRTIKTIGTGLLFGLIPILIVTILTILLIRATIKPLVELKNYARTVSEGDLSIKELKVKGNDEISELTESFNQLVRNFRETLSHVSKNSLQVAETSQRLKMNSESLEVNSKSISTHIQNVATSNVEQVDTSVKVNQEITKIFEDVNSMTQIIIEAENSSVESSNKADRGNVVVENTITQMQNIAEKTQQINNAMGELKKKSDAVGNIVSTITDFAEQTNLLALNASIEAARAGENGKGFAVVADEVRKLAEQSGKATQEISELINQIQKETLTVVGAITEGSNSVDEGITLVGDAKQSFEDISVSVKEINHQMKEASDFAQYIKNSVESILEAVEIIKEATAVASKLAQEVAQSSEEQTASTEDVVTVIKTLSEIADELKNRVNQFKFE</sequence>
<dbReference type="Gene3D" id="6.10.340.10">
    <property type="match status" value="1"/>
</dbReference>
<evidence type="ECO:0000259" key="9">
    <source>
        <dbReference type="PROSITE" id="PS50111"/>
    </source>
</evidence>
<dbReference type="CDD" id="cd11386">
    <property type="entry name" value="MCP_signal"/>
    <property type="match status" value="1"/>
</dbReference>
<dbReference type="PROSITE" id="PS50885">
    <property type="entry name" value="HAMP"/>
    <property type="match status" value="1"/>
</dbReference>
<dbReference type="AlphaFoldDB" id="A0A9X6SRN7"/>